<evidence type="ECO:0000313" key="3">
    <source>
        <dbReference type="EMBL" id="EFI99779.1"/>
    </source>
</evidence>
<protein>
    <recommendedName>
        <fullName evidence="2">Fungal-type protein kinase domain-containing protein</fullName>
    </recommendedName>
</protein>
<organism evidence="4">
    <name type="scientific">Schizophyllum commune (strain H4-8 / FGSC 9210)</name>
    <name type="common">Split gill fungus</name>
    <dbReference type="NCBI Taxonomy" id="578458"/>
    <lineage>
        <taxon>Eukaryota</taxon>
        <taxon>Fungi</taxon>
        <taxon>Dikarya</taxon>
        <taxon>Basidiomycota</taxon>
        <taxon>Agaricomycotina</taxon>
        <taxon>Agaricomycetes</taxon>
        <taxon>Agaricomycetidae</taxon>
        <taxon>Agaricales</taxon>
        <taxon>Schizophyllaceae</taxon>
        <taxon>Schizophyllum</taxon>
    </lineage>
</organism>
<dbReference type="OrthoDB" id="3271139at2759"/>
<accession>D8PY31</accession>
<dbReference type="RefSeq" id="XP_003034682.1">
    <property type="nucleotide sequence ID" value="XM_003034636.1"/>
</dbReference>
<feature type="domain" description="Fungal-type protein kinase" evidence="2">
    <location>
        <begin position="447"/>
        <end position="679"/>
    </location>
</feature>
<dbReference type="VEuPathDB" id="FungiDB:SCHCODRAFT_02534121"/>
<keyword evidence="4" id="KW-1185">Reference proteome</keyword>
<dbReference type="PANTHER" id="PTHR38248">
    <property type="entry name" value="FUNK1 6"/>
    <property type="match status" value="1"/>
</dbReference>
<dbReference type="AlphaFoldDB" id="D8PY31"/>
<evidence type="ECO:0000313" key="4">
    <source>
        <dbReference type="Proteomes" id="UP000007431"/>
    </source>
</evidence>
<feature type="non-terminal residue" evidence="3">
    <location>
        <position position="869"/>
    </location>
</feature>
<dbReference type="eggNOG" id="ENOG502QX9C">
    <property type="taxonomic scope" value="Eukaryota"/>
</dbReference>
<dbReference type="GeneID" id="9586031"/>
<dbReference type="Pfam" id="PF17667">
    <property type="entry name" value="Pkinase_fungal"/>
    <property type="match status" value="2"/>
</dbReference>
<dbReference type="SUPFAM" id="SSF56112">
    <property type="entry name" value="Protein kinase-like (PK-like)"/>
    <property type="match status" value="1"/>
</dbReference>
<dbReference type="InterPro" id="IPR040976">
    <property type="entry name" value="Pkinase_fungal"/>
</dbReference>
<dbReference type="HOGENOM" id="CLU_011584_1_2_1"/>
<dbReference type="InParanoid" id="D8PY31"/>
<dbReference type="InterPro" id="IPR011009">
    <property type="entry name" value="Kinase-like_dom_sf"/>
</dbReference>
<feature type="compositionally biased region" description="Basic residues" evidence="1">
    <location>
        <begin position="798"/>
        <end position="807"/>
    </location>
</feature>
<proteinExistence type="predicted"/>
<dbReference type="STRING" id="578458.D8PY31"/>
<feature type="region of interest" description="Disordered" evidence="1">
    <location>
        <begin position="179"/>
        <end position="216"/>
    </location>
</feature>
<evidence type="ECO:0000259" key="2">
    <source>
        <dbReference type="Pfam" id="PF17667"/>
    </source>
</evidence>
<reference evidence="3 4" key="1">
    <citation type="journal article" date="2010" name="Nat. Biotechnol.">
        <title>Genome sequence of the model mushroom Schizophyllum commune.</title>
        <authorList>
            <person name="Ohm R.A."/>
            <person name="de Jong J.F."/>
            <person name="Lugones L.G."/>
            <person name="Aerts A."/>
            <person name="Kothe E."/>
            <person name="Stajich J.E."/>
            <person name="de Vries R.P."/>
            <person name="Record E."/>
            <person name="Levasseur A."/>
            <person name="Baker S.E."/>
            <person name="Bartholomew K.A."/>
            <person name="Coutinho P.M."/>
            <person name="Erdmann S."/>
            <person name="Fowler T.J."/>
            <person name="Gathman A.C."/>
            <person name="Lombard V."/>
            <person name="Henrissat B."/>
            <person name="Knabe N."/>
            <person name="Kuees U."/>
            <person name="Lilly W.W."/>
            <person name="Lindquist E."/>
            <person name="Lucas S."/>
            <person name="Magnuson J.K."/>
            <person name="Piumi F."/>
            <person name="Raudaskoski M."/>
            <person name="Salamov A."/>
            <person name="Schmutz J."/>
            <person name="Schwarze F.W.M.R."/>
            <person name="vanKuyk P.A."/>
            <person name="Horton J.S."/>
            <person name="Grigoriev I.V."/>
            <person name="Woesten H.A.B."/>
        </authorList>
    </citation>
    <scope>NUCLEOTIDE SEQUENCE [LARGE SCALE GENOMIC DNA]</scope>
    <source>
        <strain evidence="4">H4-8 / FGSC 9210</strain>
    </source>
</reference>
<dbReference type="Gene3D" id="1.10.510.10">
    <property type="entry name" value="Transferase(Phosphotransferase) domain 1"/>
    <property type="match status" value="1"/>
</dbReference>
<gene>
    <name evidence="3" type="ORF">SCHCODRAFT_107390</name>
</gene>
<feature type="region of interest" description="Disordered" evidence="1">
    <location>
        <begin position="798"/>
        <end position="869"/>
    </location>
</feature>
<evidence type="ECO:0000256" key="1">
    <source>
        <dbReference type="SAM" id="MobiDB-lite"/>
    </source>
</evidence>
<dbReference type="KEGG" id="scm:SCHCO_02534121"/>
<dbReference type="Proteomes" id="UP000007431">
    <property type="component" value="Unassembled WGS sequence"/>
</dbReference>
<feature type="compositionally biased region" description="Acidic residues" evidence="1">
    <location>
        <begin position="185"/>
        <end position="216"/>
    </location>
</feature>
<name>D8PY31_SCHCM</name>
<feature type="domain" description="Fungal-type protein kinase" evidence="2">
    <location>
        <begin position="224"/>
        <end position="399"/>
    </location>
</feature>
<dbReference type="EMBL" id="GL377304">
    <property type="protein sequence ID" value="EFI99779.1"/>
    <property type="molecule type" value="Genomic_DNA"/>
</dbReference>
<sequence>MKTNRDAICNDIRRVVRLPVTDFLWHFLPPQRLTQEELGVVTTKLTEGWCIHAHFNEAMLGIKRARFDAIGRASAPLGVVNNETRWTDYATPPSQREGSEQDVYADLVDIYGQVVQRCLEVKDGLEQTCALKSNGARSLPSQKVNTAMPGGVHQLKIEFGGMFDWDSTVVAEEYKLLKGAQQSPADEDDEDVGAGSDVEEDEEESDAFEDEYDDSENQTVADLLLDNSKKVIWSMHHIMRTDARRRFTFGITIADTEVRLWHVNRAVIVASQSFDLNTDANLVIDVYSRLAFAIPEELGYDLSMERLLSDPDPSPDRTNGKRWKNQYRIMVCDEPYITVKTLANQGAEYGFGTCTRVFRAYKESDRLIDADKRQYYAIKDNWLEKGRRTECEIYDEIMKRIEAHDWQGLYNAAPASRMDYKEYDKAHRKPADPLYGLSADERKKFFIKVIGSEEVKVNGVVDDTHDVIGRRVTFPQEDRKYLAVCDGAKLHVNDRAVLSGFSGNMHKTLYGDDEDGRFDGVIPARRHHRTVMEEAATLLDLPDIKTTFATVKDASYALFILHSIGMLFRDVSPGNILRRKTESSGRGVLADLEYVKCVTETQSHGARTGTADFCAVEVASGDFLIPEETASPTIPPDDNDGDQPSAPVLPVAGRDLQQNAWRFRDVHDLESIFWLILWLLLRYDTNEQVPAEYDPLAKRRTFNKIFPHYRFENKPERVAVLTKDPALDKVLALLPPTWTLALGNALRHFRIALMEVYGGPKRQPLPPTMWALIYVTCARGERIESSFTDSFVGMSCERRKRKRRMRRASSNAAHKAVGTNRPSHSAQTKRGHDEMDGGVEEVAGELAGADSARSTWPEPKRRKGETARR</sequence>
<dbReference type="PANTHER" id="PTHR38248:SF2">
    <property type="entry name" value="FUNK1 11"/>
    <property type="match status" value="1"/>
</dbReference>